<dbReference type="SUPFAM" id="SSF46785">
    <property type="entry name" value="Winged helix' DNA-binding domain"/>
    <property type="match status" value="1"/>
</dbReference>
<dbReference type="Proteomes" id="UP000306985">
    <property type="component" value="Unassembled WGS sequence"/>
</dbReference>
<reference evidence="6 7" key="1">
    <citation type="submission" date="2019-05" db="EMBL/GenBank/DDBJ databases">
        <title>Nakamurella sp. N5BH11, whole genome shotgun sequence.</title>
        <authorList>
            <person name="Tuo L."/>
        </authorList>
    </citation>
    <scope>NUCLEOTIDE SEQUENCE [LARGE SCALE GENOMIC DNA]</scope>
    <source>
        <strain evidence="6 7">N5BH11</strain>
    </source>
</reference>
<dbReference type="Gene3D" id="3.40.190.290">
    <property type="match status" value="1"/>
</dbReference>
<dbReference type="SUPFAM" id="SSF53850">
    <property type="entry name" value="Periplasmic binding protein-like II"/>
    <property type="match status" value="1"/>
</dbReference>
<dbReference type="FunFam" id="1.10.10.10:FF:000001">
    <property type="entry name" value="LysR family transcriptional regulator"/>
    <property type="match status" value="1"/>
</dbReference>
<keyword evidence="4" id="KW-0804">Transcription</keyword>
<dbReference type="RefSeq" id="WP_137450748.1">
    <property type="nucleotide sequence ID" value="NZ_SZZH01000004.1"/>
</dbReference>
<dbReference type="OrthoDB" id="3181812at2"/>
<dbReference type="Pfam" id="PF03466">
    <property type="entry name" value="LysR_substrate"/>
    <property type="match status" value="1"/>
</dbReference>
<dbReference type="InterPro" id="IPR000847">
    <property type="entry name" value="LysR_HTH_N"/>
</dbReference>
<dbReference type="InterPro" id="IPR005119">
    <property type="entry name" value="LysR_subst-bd"/>
</dbReference>
<evidence type="ECO:0000259" key="5">
    <source>
        <dbReference type="PROSITE" id="PS50931"/>
    </source>
</evidence>
<keyword evidence="2" id="KW-0805">Transcription regulation</keyword>
<dbReference type="EMBL" id="SZZH01000004">
    <property type="protein sequence ID" value="TKV57664.1"/>
    <property type="molecule type" value="Genomic_DNA"/>
</dbReference>
<dbReference type="InterPro" id="IPR050950">
    <property type="entry name" value="HTH-type_LysR_regulators"/>
</dbReference>
<accession>A0A4U6QC57</accession>
<evidence type="ECO:0000313" key="7">
    <source>
        <dbReference type="Proteomes" id="UP000306985"/>
    </source>
</evidence>
<dbReference type="GO" id="GO:0005829">
    <property type="term" value="C:cytosol"/>
    <property type="evidence" value="ECO:0007669"/>
    <property type="project" value="TreeGrafter"/>
</dbReference>
<evidence type="ECO:0000313" key="6">
    <source>
        <dbReference type="EMBL" id="TKV57664.1"/>
    </source>
</evidence>
<comment type="similarity">
    <text evidence="1">Belongs to the LysR transcriptional regulatory family.</text>
</comment>
<comment type="caution">
    <text evidence="6">The sequence shown here is derived from an EMBL/GenBank/DDBJ whole genome shotgun (WGS) entry which is preliminary data.</text>
</comment>
<evidence type="ECO:0000256" key="3">
    <source>
        <dbReference type="ARBA" id="ARBA00023125"/>
    </source>
</evidence>
<dbReference type="PROSITE" id="PS50931">
    <property type="entry name" value="HTH_LYSR"/>
    <property type="match status" value="1"/>
</dbReference>
<protein>
    <submittedName>
        <fullName evidence="6">LysR family transcriptional regulator</fullName>
    </submittedName>
</protein>
<sequence length="296" mass="30885">MEIRQLQYLVAVADTGTFTAAAAREHVAQPAISAQIATLEREVGQRLFTRTARGAEPTEAGRELLTHARDILDRLTRAREAMSELAGVLRGRVTVGTMRGAPLGRLADVLGRFRRSHQGVDLTVREGESAALLDQLTAGAVDLALVGLWGRAPAGITTSTVLDSSVGAVVAATDPWAARRQVTLAQAADRPIVTLVPGTGVRTAFDAACRQQGLSPRVGFEVGTVGAAIELARAGLGVAVVPADPSLTVGPDGRALAIVRPVVRSRLALAWAADTVTRGRPAARALLAAVRPDRTA</sequence>
<dbReference type="PRINTS" id="PR00039">
    <property type="entry name" value="HTHLYSR"/>
</dbReference>
<evidence type="ECO:0000256" key="1">
    <source>
        <dbReference type="ARBA" id="ARBA00009437"/>
    </source>
</evidence>
<keyword evidence="3" id="KW-0238">DNA-binding</keyword>
<dbReference type="Gene3D" id="1.10.10.10">
    <property type="entry name" value="Winged helix-like DNA-binding domain superfamily/Winged helix DNA-binding domain"/>
    <property type="match status" value="1"/>
</dbReference>
<evidence type="ECO:0000256" key="2">
    <source>
        <dbReference type="ARBA" id="ARBA00023015"/>
    </source>
</evidence>
<name>A0A4U6QC57_9ACTN</name>
<dbReference type="AlphaFoldDB" id="A0A4U6QC57"/>
<dbReference type="GO" id="GO:0003677">
    <property type="term" value="F:DNA binding"/>
    <property type="evidence" value="ECO:0007669"/>
    <property type="project" value="UniProtKB-KW"/>
</dbReference>
<evidence type="ECO:0000256" key="4">
    <source>
        <dbReference type="ARBA" id="ARBA00023163"/>
    </source>
</evidence>
<dbReference type="PANTHER" id="PTHR30419">
    <property type="entry name" value="HTH-TYPE TRANSCRIPTIONAL REGULATOR YBHD"/>
    <property type="match status" value="1"/>
</dbReference>
<dbReference type="InterPro" id="IPR036388">
    <property type="entry name" value="WH-like_DNA-bd_sf"/>
</dbReference>
<keyword evidence="7" id="KW-1185">Reference proteome</keyword>
<gene>
    <name evidence="6" type="ORF">FDO65_16050</name>
</gene>
<dbReference type="GO" id="GO:0003700">
    <property type="term" value="F:DNA-binding transcription factor activity"/>
    <property type="evidence" value="ECO:0007669"/>
    <property type="project" value="InterPro"/>
</dbReference>
<feature type="domain" description="HTH lysR-type" evidence="5">
    <location>
        <begin position="1"/>
        <end position="58"/>
    </location>
</feature>
<organism evidence="6 7">
    <name type="scientific">Nakamurella flava</name>
    <dbReference type="NCBI Taxonomy" id="2576308"/>
    <lineage>
        <taxon>Bacteria</taxon>
        <taxon>Bacillati</taxon>
        <taxon>Actinomycetota</taxon>
        <taxon>Actinomycetes</taxon>
        <taxon>Nakamurellales</taxon>
        <taxon>Nakamurellaceae</taxon>
        <taxon>Nakamurella</taxon>
    </lineage>
</organism>
<proteinExistence type="inferred from homology"/>
<dbReference type="InterPro" id="IPR036390">
    <property type="entry name" value="WH_DNA-bd_sf"/>
</dbReference>
<dbReference type="Pfam" id="PF00126">
    <property type="entry name" value="HTH_1"/>
    <property type="match status" value="1"/>
</dbReference>